<dbReference type="PANTHER" id="PTHR31751:SF44">
    <property type="entry name" value="SI:CH211-211K8.4-RELATED"/>
    <property type="match status" value="1"/>
</dbReference>
<keyword evidence="3" id="KW-1185">Reference proteome</keyword>
<evidence type="ECO:0000313" key="3">
    <source>
        <dbReference type="Proteomes" id="UP001460270"/>
    </source>
</evidence>
<keyword evidence="1" id="KW-1133">Transmembrane helix</keyword>
<dbReference type="Proteomes" id="UP001460270">
    <property type="component" value="Unassembled WGS sequence"/>
</dbReference>
<name>A0AAW0Q1G7_9GOBI</name>
<keyword evidence="1" id="KW-0472">Membrane</keyword>
<feature type="transmembrane region" description="Helical" evidence="1">
    <location>
        <begin position="21"/>
        <end position="42"/>
    </location>
</feature>
<reference evidence="3" key="1">
    <citation type="submission" date="2024-04" db="EMBL/GenBank/DDBJ databases">
        <title>Salinicola lusitanus LLJ914,a marine bacterium isolated from the Okinawa Trough.</title>
        <authorList>
            <person name="Li J."/>
        </authorList>
    </citation>
    <scope>NUCLEOTIDE SEQUENCE [LARGE SCALE GENOMIC DNA]</scope>
</reference>
<accession>A0AAW0Q1G7</accession>
<evidence type="ECO:0000313" key="2">
    <source>
        <dbReference type="EMBL" id="KAK7944340.1"/>
    </source>
</evidence>
<gene>
    <name evidence="2" type="ORF">WMY93_000068</name>
</gene>
<evidence type="ECO:0000256" key="1">
    <source>
        <dbReference type="SAM" id="Phobius"/>
    </source>
</evidence>
<sequence length="552" mass="62598">MKTGSQVRLLLWKKLDSAQTTEIRFLVEIIWPAVLFIGLVWLRKANPLYQQHECHFPNKAMPSAGILPWIQGIFCNANNPCFRHPTRAEGPGVVSNYNNSLLAQFYSDFQELVLNDTEIHQLRRIWREMSSFSNFMETLRHNPSSVSGRGLKVEDILKDDEVFTSFLLRDAHLTESVVYQLSNARIRLEQFAYGIPDLQLKDIACSQALLERFLIFPSRRGLHSVRNAMCALSQQSLQTIEDKLYANMDFFKIFRLDTPVGSSHSTVGPSVTVTAEQQAQPLITTRTVATQLSLGTLREHYRSKGTQATVSTFSRGTVTEQPRLQLSSTPVKPSTSGCGTFVAYTQYCPHCSYSRKWQSQPIQGSTPVGNVQLSAAVYFSGASFCTLEKHCFMKCSIICITGHSAKFGSYTIMELESNKILDIQLSNEVGGSAYMEKEGLKRSLTLLESKSVQIDYIVTDRHTQVQSFYVTEEQHNIMMSGIWTIQEVRCIVQKQECEIVKKWLPGIKTTCTGQQLLLKLDQKKWPSGLLWSIMFKTFTLMKIHCFQSVNML</sequence>
<organism evidence="2 3">
    <name type="scientific">Mugilogobius chulae</name>
    <name type="common">yellowstripe goby</name>
    <dbReference type="NCBI Taxonomy" id="88201"/>
    <lineage>
        <taxon>Eukaryota</taxon>
        <taxon>Metazoa</taxon>
        <taxon>Chordata</taxon>
        <taxon>Craniata</taxon>
        <taxon>Vertebrata</taxon>
        <taxon>Euteleostomi</taxon>
        <taxon>Actinopterygii</taxon>
        <taxon>Neopterygii</taxon>
        <taxon>Teleostei</taxon>
        <taxon>Neoteleostei</taxon>
        <taxon>Acanthomorphata</taxon>
        <taxon>Gobiaria</taxon>
        <taxon>Gobiiformes</taxon>
        <taxon>Gobioidei</taxon>
        <taxon>Gobiidae</taxon>
        <taxon>Gobionellinae</taxon>
        <taxon>Mugilogobius</taxon>
    </lineage>
</organism>
<protein>
    <submittedName>
        <fullName evidence="2">Uncharacterized protein</fullName>
    </submittedName>
</protein>
<comment type="caution">
    <text evidence="2">The sequence shown here is derived from an EMBL/GenBank/DDBJ whole genome shotgun (WGS) entry which is preliminary data.</text>
</comment>
<dbReference type="EMBL" id="JBBPFD010000001">
    <property type="protein sequence ID" value="KAK7944340.1"/>
    <property type="molecule type" value="Genomic_DNA"/>
</dbReference>
<proteinExistence type="predicted"/>
<dbReference type="PANTHER" id="PTHR31751">
    <property type="entry name" value="SI:CH211-108C17.2-RELATED-RELATED"/>
    <property type="match status" value="1"/>
</dbReference>
<dbReference type="AlphaFoldDB" id="A0AAW0Q1G7"/>
<keyword evidence="1" id="KW-0812">Transmembrane</keyword>